<reference evidence="1" key="1">
    <citation type="submission" date="2020-07" db="EMBL/GenBank/DDBJ databases">
        <title>The High-quality genome of the commercially important snow crab, Chionoecetes opilio.</title>
        <authorList>
            <person name="Jeong J.-H."/>
            <person name="Ryu S."/>
        </authorList>
    </citation>
    <scope>NUCLEOTIDE SEQUENCE</scope>
    <source>
        <strain evidence="1">MADBK_172401_WGS</strain>
        <tissue evidence="1">Digestive gland</tissue>
    </source>
</reference>
<accession>A0A8J5CHL5</accession>
<organism evidence="1 2">
    <name type="scientific">Chionoecetes opilio</name>
    <name type="common">Atlantic snow crab</name>
    <name type="synonym">Cancer opilio</name>
    <dbReference type="NCBI Taxonomy" id="41210"/>
    <lineage>
        <taxon>Eukaryota</taxon>
        <taxon>Metazoa</taxon>
        <taxon>Ecdysozoa</taxon>
        <taxon>Arthropoda</taxon>
        <taxon>Crustacea</taxon>
        <taxon>Multicrustacea</taxon>
        <taxon>Malacostraca</taxon>
        <taxon>Eumalacostraca</taxon>
        <taxon>Eucarida</taxon>
        <taxon>Decapoda</taxon>
        <taxon>Pleocyemata</taxon>
        <taxon>Brachyura</taxon>
        <taxon>Eubrachyura</taxon>
        <taxon>Majoidea</taxon>
        <taxon>Majidae</taxon>
        <taxon>Chionoecetes</taxon>
    </lineage>
</organism>
<dbReference type="EMBL" id="JACEEZ010023838">
    <property type="protein sequence ID" value="KAG0710854.1"/>
    <property type="molecule type" value="Genomic_DNA"/>
</dbReference>
<evidence type="ECO:0000313" key="1">
    <source>
        <dbReference type="EMBL" id="KAG0710854.1"/>
    </source>
</evidence>
<proteinExistence type="predicted"/>
<evidence type="ECO:0000313" key="2">
    <source>
        <dbReference type="Proteomes" id="UP000770661"/>
    </source>
</evidence>
<keyword evidence="2" id="KW-1185">Reference proteome</keyword>
<protein>
    <submittedName>
        <fullName evidence="1">Uncharacterized protein</fullName>
    </submittedName>
</protein>
<gene>
    <name evidence="1" type="ORF">GWK47_002422</name>
</gene>
<name>A0A8J5CHL5_CHIOP</name>
<comment type="caution">
    <text evidence="1">The sequence shown here is derived from an EMBL/GenBank/DDBJ whole genome shotgun (WGS) entry which is preliminary data.</text>
</comment>
<dbReference type="AlphaFoldDB" id="A0A8J5CHL5"/>
<dbReference type="Proteomes" id="UP000770661">
    <property type="component" value="Unassembled WGS sequence"/>
</dbReference>
<sequence length="115" mass="13071">MLRVASVLISVAFAYEPVNQNHRWRLKLYRNILMNAQYGVRLKLVFVSLATRVSMQVSMQVVNMPWDLEQRCWDNGGHQATSDFLSASHQFMSCTGAREIQSEMSSSVSAGGTWR</sequence>